<name>A0ABN6MI98_9ACTN</name>
<keyword evidence="3 4" id="KW-0378">Hydrolase</keyword>
<dbReference type="Gene3D" id="2.60.40.1180">
    <property type="entry name" value="Golgi alpha-mannosidase II"/>
    <property type="match status" value="1"/>
</dbReference>
<dbReference type="Gene3D" id="3.20.20.80">
    <property type="entry name" value="Glycosidases"/>
    <property type="match status" value="1"/>
</dbReference>
<evidence type="ECO:0000313" key="7">
    <source>
        <dbReference type="EMBL" id="BDE97731.1"/>
    </source>
</evidence>
<keyword evidence="4" id="KW-0326">Glycosidase</keyword>
<dbReference type="GO" id="GO:0016787">
    <property type="term" value="F:hydrolase activity"/>
    <property type="evidence" value="ECO:0007669"/>
    <property type="project" value="UniProtKB-KW"/>
</dbReference>
<evidence type="ECO:0000259" key="5">
    <source>
        <dbReference type="Pfam" id="PF02055"/>
    </source>
</evidence>
<feature type="domain" description="Glycosyl hydrolase family 30 beta sandwich" evidence="6">
    <location>
        <begin position="378"/>
        <end position="437"/>
    </location>
</feature>
<evidence type="ECO:0000259" key="6">
    <source>
        <dbReference type="Pfam" id="PF17189"/>
    </source>
</evidence>
<evidence type="ECO:0000313" key="8">
    <source>
        <dbReference type="Proteomes" id="UP001320544"/>
    </source>
</evidence>
<proteinExistence type="inferred from homology"/>
<dbReference type="InterPro" id="IPR013780">
    <property type="entry name" value="Glyco_hydro_b"/>
</dbReference>
<dbReference type="PANTHER" id="PTHR11069:SF23">
    <property type="entry name" value="LYSOSOMAL ACID GLUCOSYLCERAMIDASE"/>
    <property type="match status" value="1"/>
</dbReference>
<keyword evidence="8" id="KW-1185">Reference proteome</keyword>
<sequence length="441" mass="49610">MIECYTTDAHEPMRRTELAFSRNKRAEMNLVKVYPHKTFQRVAGFGAALTESAAYTFALMPPEVQDRFLGLCFGPGGNAYTLCRTHIQSCDFSLGSYAYLTDKRDKGLSLFTIEHDRQLLIPFIQCALAVDPSIEIIASPWSPPAFMKTSRTMILGESLRKKYYGMWASMVARYVAEYAREGISVSRVTVQNEPMARQMWESCLFTSQEEAEFAARHLRPALDDAGLCNVEILVWDHNKDRIIERVDETLAEPEADKAVGGVAFHWYSGDHFEALAETVRTHPDKEFIFTEGCVEYSRDREASQGRKAEQYAHDMIGNLNAGANGFVDWNVLLDEQGGPNHVGNFCEAPLMYDREQGELIINRSYYYIGHFSRFVERGAHRCLVSRFTDAVECAGFVNPDGARVLVVLNKSDGEQSFTLCEDGNVAEVSLGAHSIMTACWS</sequence>
<gene>
    <name evidence="7" type="primary">srfJ</name>
    <name evidence="7" type="ORF">CE91St30_30640</name>
</gene>
<evidence type="ECO:0000256" key="2">
    <source>
        <dbReference type="ARBA" id="ARBA00022729"/>
    </source>
</evidence>
<dbReference type="InterPro" id="IPR033452">
    <property type="entry name" value="GH30_C"/>
</dbReference>
<dbReference type="PANTHER" id="PTHR11069">
    <property type="entry name" value="GLUCOSYLCERAMIDASE"/>
    <property type="match status" value="1"/>
</dbReference>
<reference evidence="7 8" key="1">
    <citation type="submission" date="2022-01" db="EMBL/GenBank/DDBJ databases">
        <title>Novel bile acid biosynthetic pathways are enriched in the microbiome of centenarians.</title>
        <authorList>
            <person name="Sato Y."/>
            <person name="Atarashi K."/>
            <person name="Plichta R.D."/>
            <person name="Arai Y."/>
            <person name="Sasajima S."/>
            <person name="Kearney M.S."/>
            <person name="Suda W."/>
            <person name="Takeshita K."/>
            <person name="Sasaki T."/>
            <person name="Okamoto S."/>
            <person name="Skelly N.A."/>
            <person name="Okamura Y."/>
            <person name="Vlamakis H."/>
            <person name="Li Y."/>
            <person name="Tanoue T."/>
            <person name="Takei H."/>
            <person name="Nittono H."/>
            <person name="Narushima S."/>
            <person name="Irie J."/>
            <person name="Itoh H."/>
            <person name="Moriya K."/>
            <person name="Sugiura Y."/>
            <person name="Suematsu M."/>
            <person name="Moritoki N."/>
            <person name="Shibata S."/>
            <person name="Littman R.D."/>
            <person name="Fischbach A.M."/>
            <person name="Uwamino Y."/>
            <person name="Inoue T."/>
            <person name="Honda A."/>
            <person name="Hattori M."/>
            <person name="Murai T."/>
            <person name="Xavier J.R."/>
            <person name="Hirose N."/>
            <person name="Honda K."/>
        </authorList>
    </citation>
    <scope>NUCLEOTIDE SEQUENCE [LARGE SCALE GENOMIC DNA]</scope>
    <source>
        <strain evidence="7 8">CE91-St30</strain>
    </source>
</reference>
<accession>A0ABN6MI98</accession>
<comment type="similarity">
    <text evidence="1 4">Belongs to the glycosyl hydrolase 30 family.</text>
</comment>
<dbReference type="RefSeq" id="WP_244387147.1">
    <property type="nucleotide sequence ID" value="NZ_AP025564.1"/>
</dbReference>
<dbReference type="PRINTS" id="PR00843">
    <property type="entry name" value="GLHYDRLASE30"/>
</dbReference>
<dbReference type="InterPro" id="IPR001139">
    <property type="entry name" value="Glyco_hydro_30"/>
</dbReference>
<feature type="domain" description="Glycosyl hydrolase family 30 TIM-barrel" evidence="5">
    <location>
        <begin position="42"/>
        <end position="375"/>
    </location>
</feature>
<evidence type="ECO:0000256" key="3">
    <source>
        <dbReference type="ARBA" id="ARBA00022801"/>
    </source>
</evidence>
<dbReference type="InterPro" id="IPR033453">
    <property type="entry name" value="Glyco_hydro_30_TIM-barrel"/>
</dbReference>
<dbReference type="InterPro" id="IPR017853">
    <property type="entry name" value="GH"/>
</dbReference>
<dbReference type="SUPFAM" id="SSF51445">
    <property type="entry name" value="(Trans)glycosidases"/>
    <property type="match status" value="1"/>
</dbReference>
<protein>
    <submittedName>
        <fullName evidence="7">Glycosyl hydrolase</fullName>
    </submittedName>
</protein>
<dbReference type="Pfam" id="PF17189">
    <property type="entry name" value="Glyco_hydro_30C"/>
    <property type="match status" value="1"/>
</dbReference>
<organism evidence="7 8">
    <name type="scientific">Raoultibacter timonensis</name>
    <dbReference type="NCBI Taxonomy" id="1907662"/>
    <lineage>
        <taxon>Bacteria</taxon>
        <taxon>Bacillati</taxon>
        <taxon>Actinomycetota</taxon>
        <taxon>Coriobacteriia</taxon>
        <taxon>Eggerthellales</taxon>
        <taxon>Eggerthellaceae</taxon>
        <taxon>Raoultibacter</taxon>
    </lineage>
</organism>
<evidence type="ECO:0000256" key="4">
    <source>
        <dbReference type="RuleBase" id="RU361188"/>
    </source>
</evidence>
<dbReference type="Proteomes" id="UP001320544">
    <property type="component" value="Chromosome"/>
</dbReference>
<keyword evidence="2" id="KW-0732">Signal</keyword>
<dbReference type="EMBL" id="AP025564">
    <property type="protein sequence ID" value="BDE97731.1"/>
    <property type="molecule type" value="Genomic_DNA"/>
</dbReference>
<dbReference type="Pfam" id="PF02055">
    <property type="entry name" value="Glyco_hydro_30"/>
    <property type="match status" value="1"/>
</dbReference>
<evidence type="ECO:0000256" key="1">
    <source>
        <dbReference type="ARBA" id="ARBA00005382"/>
    </source>
</evidence>